<dbReference type="PANTHER" id="PTHR23241">
    <property type="entry name" value="LATE EMBRYOGENESIS ABUNDANT PLANTS LEA-RELATED"/>
    <property type="match status" value="1"/>
</dbReference>
<dbReference type="InterPro" id="IPR025423">
    <property type="entry name" value="TMEM205-like"/>
</dbReference>
<dbReference type="Pfam" id="PF13664">
    <property type="entry name" value="DUF4149"/>
    <property type="match status" value="1"/>
</dbReference>
<dbReference type="GO" id="GO:0016020">
    <property type="term" value="C:membrane"/>
    <property type="evidence" value="ECO:0007669"/>
    <property type="project" value="UniProtKB-SubCell"/>
</dbReference>
<keyword evidence="4 5" id="KW-0472">Membrane</keyword>
<evidence type="ECO:0000256" key="5">
    <source>
        <dbReference type="SAM" id="Phobius"/>
    </source>
</evidence>
<proteinExistence type="predicted"/>
<accession>A0A0D2AHY3</accession>
<dbReference type="AlphaFoldDB" id="A0A0D2AHY3"/>
<dbReference type="EMBL" id="KN847535">
    <property type="protein sequence ID" value="KIW06200.1"/>
    <property type="molecule type" value="Genomic_DNA"/>
</dbReference>
<dbReference type="InParanoid" id="A0A0D2AHY3"/>
<feature type="transmembrane region" description="Helical" evidence="5">
    <location>
        <begin position="52"/>
        <end position="72"/>
    </location>
</feature>
<dbReference type="InterPro" id="IPR053009">
    <property type="entry name" value="Xanthocillin_Biosynth-Assoc"/>
</dbReference>
<gene>
    <name evidence="7" type="ORF">PV09_02678</name>
</gene>
<dbReference type="OrthoDB" id="1641132at2759"/>
<feature type="transmembrane region" description="Helical" evidence="5">
    <location>
        <begin position="92"/>
        <end position="114"/>
    </location>
</feature>
<feature type="transmembrane region" description="Helical" evidence="5">
    <location>
        <begin position="145"/>
        <end position="168"/>
    </location>
</feature>
<evidence type="ECO:0000256" key="4">
    <source>
        <dbReference type="ARBA" id="ARBA00023136"/>
    </source>
</evidence>
<dbReference type="GeneID" id="27310651"/>
<evidence type="ECO:0000259" key="6">
    <source>
        <dbReference type="Pfam" id="PF13664"/>
    </source>
</evidence>
<comment type="subcellular location">
    <subcellularLocation>
        <location evidence="1">Membrane</location>
    </subcellularLocation>
</comment>
<keyword evidence="3 5" id="KW-1133">Transmembrane helix</keyword>
<keyword evidence="8" id="KW-1185">Reference proteome</keyword>
<dbReference type="PANTHER" id="PTHR23241:SF102">
    <property type="entry name" value="LD23009P"/>
    <property type="match status" value="1"/>
</dbReference>
<dbReference type="RefSeq" id="XP_016216069.1">
    <property type="nucleotide sequence ID" value="XM_016355763.1"/>
</dbReference>
<dbReference type="VEuPathDB" id="FungiDB:PV09_02678"/>
<reference evidence="7 8" key="1">
    <citation type="submission" date="2015-01" db="EMBL/GenBank/DDBJ databases">
        <title>The Genome Sequence of Ochroconis gallopava CBS43764.</title>
        <authorList>
            <consortium name="The Broad Institute Genomics Platform"/>
            <person name="Cuomo C."/>
            <person name="de Hoog S."/>
            <person name="Gorbushina A."/>
            <person name="Stielow B."/>
            <person name="Teixiera M."/>
            <person name="Abouelleil A."/>
            <person name="Chapman S.B."/>
            <person name="Priest M."/>
            <person name="Young S.K."/>
            <person name="Wortman J."/>
            <person name="Nusbaum C."/>
            <person name="Birren B."/>
        </authorList>
    </citation>
    <scope>NUCLEOTIDE SEQUENCE [LARGE SCALE GENOMIC DNA]</scope>
    <source>
        <strain evidence="7 8">CBS 43764</strain>
    </source>
</reference>
<protein>
    <recommendedName>
        <fullName evidence="6">TMEM205-like domain-containing protein</fullName>
    </recommendedName>
</protein>
<evidence type="ECO:0000256" key="1">
    <source>
        <dbReference type="ARBA" id="ARBA00004370"/>
    </source>
</evidence>
<name>A0A0D2AHY3_9PEZI</name>
<dbReference type="FunCoup" id="A0A0D2AHY3">
    <property type="interactions" value="85"/>
</dbReference>
<evidence type="ECO:0000313" key="7">
    <source>
        <dbReference type="EMBL" id="KIW06200.1"/>
    </source>
</evidence>
<keyword evidence="2 5" id="KW-0812">Transmembrane</keyword>
<dbReference type="HOGENOM" id="CLU_094297_2_0_1"/>
<evidence type="ECO:0000313" key="8">
    <source>
        <dbReference type="Proteomes" id="UP000053259"/>
    </source>
</evidence>
<feature type="domain" description="TMEM205-like" evidence="6">
    <location>
        <begin position="16"/>
        <end position="119"/>
    </location>
</feature>
<evidence type="ECO:0000256" key="3">
    <source>
        <dbReference type="ARBA" id="ARBA00022989"/>
    </source>
</evidence>
<sequence length="178" mass="19542">MPGLAAFTSPIAWHILSYGTVLGTSVFNTFFQGIVAFKVLPRPSFSVLQQKLFPYYFALQTGLPVASLLSFPTSSLSNLTAGDNLWQVTMPLTLSALLGATNWLVLGPWTTSVIKQRKHQETRDGKKYYDDGPKSAEMQKLNKTFAALHGVSSLVNLVDIFVMVYYGFVLAGRVTIAT</sequence>
<dbReference type="Proteomes" id="UP000053259">
    <property type="component" value="Unassembled WGS sequence"/>
</dbReference>
<organism evidence="7 8">
    <name type="scientific">Verruconis gallopava</name>
    <dbReference type="NCBI Taxonomy" id="253628"/>
    <lineage>
        <taxon>Eukaryota</taxon>
        <taxon>Fungi</taxon>
        <taxon>Dikarya</taxon>
        <taxon>Ascomycota</taxon>
        <taxon>Pezizomycotina</taxon>
        <taxon>Dothideomycetes</taxon>
        <taxon>Pleosporomycetidae</taxon>
        <taxon>Venturiales</taxon>
        <taxon>Sympoventuriaceae</taxon>
        <taxon>Verruconis</taxon>
    </lineage>
</organism>
<feature type="transmembrane region" description="Helical" evidence="5">
    <location>
        <begin position="15"/>
        <end position="40"/>
    </location>
</feature>
<dbReference type="STRING" id="253628.A0A0D2AHY3"/>
<evidence type="ECO:0000256" key="2">
    <source>
        <dbReference type="ARBA" id="ARBA00022692"/>
    </source>
</evidence>